<sequence length="260" mass="27629">MKYPGRVVRLGEADPKVVKAVKAQLNKALHLAQEAGGALDEANPNFGVTTEQAVKLFQSRNVDALRQPLRQDGEIGALTWAALFGEANVPVAEQAGTPLLQKVVEVAASQLGVREKPKNSNKGAEVVAYLHSTGTAPGNPWCCAFTYWCFGEAAKALGVANPMLQTAHCLTHWNGAKQQGAQRVHKSDAVANPALVKPGMLFIIDHGGGSGHTGVVERVAGEFIHTIEGNTDGSGTREGGGVYRLRRKIDTINKGFIDYA</sequence>
<dbReference type="AlphaFoldDB" id="A0A6B2KMG6"/>
<evidence type="ECO:0000259" key="2">
    <source>
        <dbReference type="Pfam" id="PF05257"/>
    </source>
</evidence>
<feature type="domain" description="Peptidoglycan binding-like" evidence="1">
    <location>
        <begin position="18"/>
        <end position="83"/>
    </location>
</feature>
<comment type="caution">
    <text evidence="3">The sequence shown here is derived from an EMBL/GenBank/DDBJ whole genome shotgun (WGS) entry which is preliminary data.</text>
</comment>
<dbReference type="Proteomes" id="UP000482578">
    <property type="component" value="Unassembled WGS sequence"/>
</dbReference>
<evidence type="ECO:0000313" key="4">
    <source>
        <dbReference type="Proteomes" id="UP000482578"/>
    </source>
</evidence>
<accession>A0A6B2KMG6</accession>
<gene>
    <name evidence="3" type="ORF">GZH52_00980</name>
</gene>
<evidence type="ECO:0000313" key="3">
    <source>
        <dbReference type="EMBL" id="NDV11382.1"/>
    </source>
</evidence>
<dbReference type="InterPro" id="IPR036366">
    <property type="entry name" value="PGBDSf"/>
</dbReference>
<dbReference type="Pfam" id="PF05257">
    <property type="entry name" value="CHAP"/>
    <property type="match status" value="1"/>
</dbReference>
<proteinExistence type="predicted"/>
<reference evidence="3 4" key="1">
    <citation type="submission" date="2020-02" db="EMBL/GenBank/DDBJ databases">
        <authorList>
            <person name="Yang Z."/>
        </authorList>
    </citation>
    <scope>NUCLEOTIDE SEQUENCE [LARGE SCALE GENOMIC DNA]</scope>
    <source>
        <strain evidence="3 4">HX-7-9</strain>
    </source>
</reference>
<keyword evidence="4" id="KW-1185">Reference proteome</keyword>
<organism evidence="3 4">
    <name type="scientific">Crenobacter caeni</name>
    <dbReference type="NCBI Taxonomy" id="2705474"/>
    <lineage>
        <taxon>Bacteria</taxon>
        <taxon>Pseudomonadati</taxon>
        <taxon>Pseudomonadota</taxon>
        <taxon>Betaproteobacteria</taxon>
        <taxon>Neisseriales</taxon>
        <taxon>Neisseriaceae</taxon>
        <taxon>Crenobacter</taxon>
    </lineage>
</organism>
<dbReference type="Gene3D" id="1.10.101.10">
    <property type="entry name" value="PGBD-like superfamily/PGBD"/>
    <property type="match status" value="1"/>
</dbReference>
<evidence type="ECO:0000259" key="1">
    <source>
        <dbReference type="Pfam" id="PF01471"/>
    </source>
</evidence>
<name>A0A6B2KMG6_9NEIS</name>
<dbReference type="Pfam" id="PF01471">
    <property type="entry name" value="PG_binding_1"/>
    <property type="match status" value="1"/>
</dbReference>
<dbReference type="EMBL" id="JAAGAA010000001">
    <property type="protein sequence ID" value="NDV11382.1"/>
    <property type="molecule type" value="Genomic_DNA"/>
</dbReference>
<dbReference type="InterPro" id="IPR002477">
    <property type="entry name" value="Peptidoglycan-bd-like"/>
</dbReference>
<feature type="domain" description="Peptidase C51" evidence="2">
    <location>
        <begin position="137"/>
        <end position="230"/>
    </location>
</feature>
<dbReference type="InterPro" id="IPR036365">
    <property type="entry name" value="PGBD-like_sf"/>
</dbReference>
<dbReference type="RefSeq" id="WP_163314683.1">
    <property type="nucleotide sequence ID" value="NZ_JAAGAA010000001.1"/>
</dbReference>
<dbReference type="InterPro" id="IPR007921">
    <property type="entry name" value="CHAP_dom"/>
</dbReference>
<dbReference type="SUPFAM" id="SSF47090">
    <property type="entry name" value="PGBD-like"/>
    <property type="match status" value="1"/>
</dbReference>
<protein>
    <submittedName>
        <fullName evidence="3">CHAP domain-containing protein</fullName>
    </submittedName>
</protein>